<reference evidence="3" key="1">
    <citation type="journal article" date="2018" name="Nat. Microbiol.">
        <title>Leveraging single-cell genomics to expand the fungal tree of life.</title>
        <authorList>
            <person name="Ahrendt S.R."/>
            <person name="Quandt C.A."/>
            <person name="Ciobanu D."/>
            <person name="Clum A."/>
            <person name="Salamov A."/>
            <person name="Andreopoulos B."/>
            <person name="Cheng J.F."/>
            <person name="Woyke T."/>
            <person name="Pelin A."/>
            <person name="Henrissat B."/>
            <person name="Reynolds N.K."/>
            <person name="Benny G.L."/>
            <person name="Smith M.E."/>
            <person name="James T.Y."/>
            <person name="Grigoriev I.V."/>
        </authorList>
    </citation>
    <scope>NUCLEOTIDE SEQUENCE [LARGE SCALE GENOMIC DNA]</scope>
    <source>
        <strain evidence="3">RSA 468</strain>
    </source>
</reference>
<name>A0A4P9ZXN9_9FUNG</name>
<protein>
    <recommendedName>
        <fullName evidence="4">F-box domain-containing protein</fullName>
    </recommendedName>
</protein>
<feature type="compositionally biased region" description="Basic residues" evidence="1">
    <location>
        <begin position="156"/>
        <end position="169"/>
    </location>
</feature>
<dbReference type="Proteomes" id="UP000268162">
    <property type="component" value="Unassembled WGS sequence"/>
</dbReference>
<gene>
    <name evidence="2" type="ORF">BJ085DRAFT_37605</name>
</gene>
<evidence type="ECO:0000313" key="3">
    <source>
        <dbReference type="Proteomes" id="UP000268162"/>
    </source>
</evidence>
<proteinExistence type="predicted"/>
<dbReference type="AlphaFoldDB" id="A0A4P9ZXN9"/>
<feature type="region of interest" description="Disordered" evidence="1">
    <location>
        <begin position="144"/>
        <end position="174"/>
    </location>
</feature>
<dbReference type="EMBL" id="ML002368">
    <property type="protein sequence ID" value="RKP38436.1"/>
    <property type="molecule type" value="Genomic_DNA"/>
</dbReference>
<evidence type="ECO:0000313" key="2">
    <source>
        <dbReference type="EMBL" id="RKP38436.1"/>
    </source>
</evidence>
<accession>A0A4P9ZXN9</accession>
<evidence type="ECO:0000256" key="1">
    <source>
        <dbReference type="SAM" id="MobiDB-lite"/>
    </source>
</evidence>
<dbReference type="InterPro" id="IPR036047">
    <property type="entry name" value="F-box-like_dom_sf"/>
</dbReference>
<dbReference type="Gene3D" id="1.20.1280.50">
    <property type="match status" value="1"/>
</dbReference>
<sequence>MDGYQSIHGQTGLRLSKQIVSDLRGFQLDYLTNAPANHMASYPSRPHWPNAIEPRPVHAAQHLAGLAPGEVSRLAHCTTDNRGALLPPVYANIPYSTPALEVEEEEDEAKGGKDPSYRWAPDYSKMRAVWEWLEDSNGRCLNDLGDPMDGSDQSNRHHHHHHHHHHYHHHGSEMADMSATMPSEIFHKILTFLPPESLGMTAAVNHTWRLASLETLKSSMTSQLNQLQLTLNQQYNVSSLFLHLYQDRAMIQSPLYITEAIRVFSDETGAQQLAPTRALSLALSSAATTAGIGNRSALKLGQSANVKGCRLADDSAVRYPLSVMVGALPSPPGHRRPGATISAATPIAYPHDHSHGDPLPSTAANDFNSSSTVNHTIKQYLYELRASGTFESPSSCRLHTLQIELFLSYLSYLLTTTLPNTLRRRLYNLGQITQSINPKWLADTT</sequence>
<evidence type="ECO:0008006" key="4">
    <source>
        <dbReference type="Google" id="ProtNLM"/>
    </source>
</evidence>
<dbReference type="OrthoDB" id="10665558at2759"/>
<dbReference type="CDD" id="cd09917">
    <property type="entry name" value="F-box_SF"/>
    <property type="match status" value="1"/>
</dbReference>
<dbReference type="SUPFAM" id="SSF81383">
    <property type="entry name" value="F-box domain"/>
    <property type="match status" value="1"/>
</dbReference>
<keyword evidence="3" id="KW-1185">Reference proteome</keyword>
<organism evidence="2 3">
    <name type="scientific">Dimargaris cristalligena</name>
    <dbReference type="NCBI Taxonomy" id="215637"/>
    <lineage>
        <taxon>Eukaryota</taxon>
        <taxon>Fungi</taxon>
        <taxon>Fungi incertae sedis</taxon>
        <taxon>Zoopagomycota</taxon>
        <taxon>Kickxellomycotina</taxon>
        <taxon>Dimargaritomycetes</taxon>
        <taxon>Dimargaritales</taxon>
        <taxon>Dimargaritaceae</taxon>
        <taxon>Dimargaris</taxon>
    </lineage>
</organism>